<proteinExistence type="inferred from homology"/>
<evidence type="ECO:0000313" key="7">
    <source>
        <dbReference type="Proteomes" id="UP000664991"/>
    </source>
</evidence>
<dbReference type="AlphaFoldDB" id="A0A836D0E8"/>
<dbReference type="Proteomes" id="UP000664991">
    <property type="component" value="Unassembled WGS sequence"/>
</dbReference>
<dbReference type="GO" id="GO:0005758">
    <property type="term" value="C:mitochondrial intermembrane space"/>
    <property type="evidence" value="ECO:0007669"/>
    <property type="project" value="UniProtKB-SubCell"/>
</dbReference>
<dbReference type="GO" id="GO:0033108">
    <property type="term" value="P:mitochondrial respiratory chain complex assembly"/>
    <property type="evidence" value="ECO:0007669"/>
    <property type="project" value="TreeGrafter"/>
</dbReference>
<keyword evidence="2" id="KW-0496">Mitochondrion</keyword>
<organism evidence="6 7">
    <name type="scientific">Ovis aries</name>
    <name type="common">Sheep</name>
    <dbReference type="NCBI Taxonomy" id="9940"/>
    <lineage>
        <taxon>Eukaryota</taxon>
        <taxon>Metazoa</taxon>
        <taxon>Chordata</taxon>
        <taxon>Craniata</taxon>
        <taxon>Vertebrata</taxon>
        <taxon>Euteleostomi</taxon>
        <taxon>Mammalia</taxon>
        <taxon>Eutheria</taxon>
        <taxon>Laurasiatheria</taxon>
        <taxon>Artiodactyla</taxon>
        <taxon>Ruminantia</taxon>
        <taxon>Pecora</taxon>
        <taxon>Bovidae</taxon>
        <taxon>Caprinae</taxon>
        <taxon>Ovis</taxon>
    </lineage>
</organism>
<dbReference type="InterPro" id="IPR051040">
    <property type="entry name" value="COX23"/>
</dbReference>
<evidence type="ECO:0000256" key="2">
    <source>
        <dbReference type="ARBA" id="ARBA00023128"/>
    </source>
</evidence>
<evidence type="ECO:0000256" key="1">
    <source>
        <dbReference type="ARBA" id="ARBA00004569"/>
    </source>
</evidence>
<keyword evidence="3" id="KW-1015">Disulfide bond</keyword>
<dbReference type="PANTHER" id="PTHR46811">
    <property type="entry name" value="COILED-COIL-HELIX-COILED-COIL-HELIX DOMAIN-CONTAINING PROTEIN 7"/>
    <property type="match status" value="1"/>
</dbReference>
<dbReference type="InterPro" id="IPR009069">
    <property type="entry name" value="Cys_alpha_HP_mot_SF"/>
</dbReference>
<evidence type="ECO:0000256" key="4">
    <source>
        <dbReference type="ARBA" id="ARBA00038205"/>
    </source>
</evidence>
<protein>
    <recommendedName>
        <fullName evidence="5">Coiled-coil-helix-coiled-coil-helix domain-containing protein 7</fullName>
    </recommendedName>
</protein>
<accession>A0A836D0E8</accession>
<dbReference type="PANTHER" id="PTHR46811:SF1">
    <property type="entry name" value="COILED-COIL-HELIX-COILED-COIL-HELIX DOMAIN-CONTAINING PROTEIN 7"/>
    <property type="match status" value="1"/>
</dbReference>
<dbReference type="SUPFAM" id="SSF47072">
    <property type="entry name" value="Cysteine alpha-hairpin motif"/>
    <property type="match status" value="1"/>
</dbReference>
<evidence type="ECO:0000256" key="3">
    <source>
        <dbReference type="ARBA" id="ARBA00023157"/>
    </source>
</evidence>
<comment type="caution">
    <text evidence="6">The sequence shown here is derived from an EMBL/GenBank/DDBJ whole genome shotgun (WGS) entry which is preliminary data.</text>
</comment>
<evidence type="ECO:0000313" key="6">
    <source>
        <dbReference type="EMBL" id="KAG5204854.1"/>
    </source>
</evidence>
<sequence length="243" mass="28170">MDYTLNGTSPKKSSLRRNSVLERKKLLDATLPPKCCLSYMFKESDASTRCMAENNYDKESCSSHFLKYKNCRKFWCRDESGPRQLCHVLYFTRLSEGKGALGTAQWRVELFCRVSRERKISEEHNIAVMTTLFVVKNKEEEGQGLGHLQREEALRYKKVDFVNLDAALYTCGQAQRCSQELVKDEQDTHLRRHADGYTHPWSQVEPFIYCCCKSWKHLDGCQRDPQQGVNLQSVKRVGQSIKP</sequence>
<dbReference type="EMBL" id="JAEMGP010000009">
    <property type="protein sequence ID" value="KAG5204854.1"/>
    <property type="molecule type" value="Genomic_DNA"/>
</dbReference>
<evidence type="ECO:0000256" key="5">
    <source>
        <dbReference type="ARBA" id="ARBA00039509"/>
    </source>
</evidence>
<comment type="similarity">
    <text evidence="4">Belongs to the CHCHD7 family.</text>
</comment>
<gene>
    <name evidence="6" type="ORF">JEQ12_019299</name>
</gene>
<reference evidence="6 7" key="1">
    <citation type="submission" date="2020-12" db="EMBL/GenBank/DDBJ databases">
        <title>De novo assembly of Tibetan sheep genome.</title>
        <authorList>
            <person name="Li X."/>
        </authorList>
    </citation>
    <scope>NUCLEOTIDE SEQUENCE [LARGE SCALE GENOMIC DNA]</scope>
    <source>
        <tissue evidence="6">Heart</tissue>
    </source>
</reference>
<comment type="subcellular location">
    <subcellularLocation>
        <location evidence="1">Mitochondrion intermembrane space</location>
    </subcellularLocation>
</comment>
<name>A0A836D0E8_SHEEP</name>